<proteinExistence type="predicted"/>
<gene>
    <name evidence="1" type="ORF">Val02_13440</name>
</gene>
<evidence type="ECO:0000313" key="2">
    <source>
        <dbReference type="Proteomes" id="UP000619260"/>
    </source>
</evidence>
<dbReference type="InterPro" id="IPR027417">
    <property type="entry name" value="P-loop_NTPase"/>
</dbReference>
<sequence>MRYEPLSPERMIEHLADAIAERATDDARVRVGIDGPPAAAPGSLARSLVGPLRLRGLAAFLVEAADFVRPASIRYELGRTNPDAFYDTWFDLSALRREVLDPAGPGGTGKILETFWDPVRDRATRAPYTELPERAVVLLSGPLLLGAGLPLEYTVHLVLTPPALERRTPPEERWTLPAYARYAEEVDPTLFADAVIRYDHPTRPALRVDH</sequence>
<name>A0A8J4DPB3_9ACTN</name>
<reference evidence="1" key="1">
    <citation type="submission" date="2021-01" db="EMBL/GenBank/DDBJ databases">
        <title>Whole genome shotgun sequence of Virgisporangium aliadipatigenens NBRC 105644.</title>
        <authorList>
            <person name="Komaki H."/>
            <person name="Tamura T."/>
        </authorList>
    </citation>
    <scope>NUCLEOTIDE SEQUENCE</scope>
    <source>
        <strain evidence="1">NBRC 105644</strain>
    </source>
</reference>
<keyword evidence="1" id="KW-0418">Kinase</keyword>
<organism evidence="1 2">
    <name type="scientific">Virgisporangium aliadipatigenens</name>
    <dbReference type="NCBI Taxonomy" id="741659"/>
    <lineage>
        <taxon>Bacteria</taxon>
        <taxon>Bacillati</taxon>
        <taxon>Actinomycetota</taxon>
        <taxon>Actinomycetes</taxon>
        <taxon>Micromonosporales</taxon>
        <taxon>Micromonosporaceae</taxon>
        <taxon>Virgisporangium</taxon>
    </lineage>
</organism>
<dbReference type="EMBL" id="BOPF01000004">
    <property type="protein sequence ID" value="GIJ44458.1"/>
    <property type="molecule type" value="Genomic_DNA"/>
</dbReference>
<dbReference type="GO" id="GO:0016301">
    <property type="term" value="F:kinase activity"/>
    <property type="evidence" value="ECO:0007669"/>
    <property type="project" value="UniProtKB-KW"/>
</dbReference>
<dbReference type="Proteomes" id="UP000619260">
    <property type="component" value="Unassembled WGS sequence"/>
</dbReference>
<comment type="caution">
    <text evidence="1">The sequence shown here is derived from an EMBL/GenBank/DDBJ whole genome shotgun (WGS) entry which is preliminary data.</text>
</comment>
<dbReference type="Gene3D" id="3.40.50.300">
    <property type="entry name" value="P-loop containing nucleotide triphosphate hydrolases"/>
    <property type="match status" value="1"/>
</dbReference>
<evidence type="ECO:0000313" key="1">
    <source>
        <dbReference type="EMBL" id="GIJ44458.1"/>
    </source>
</evidence>
<dbReference type="AlphaFoldDB" id="A0A8J4DPB3"/>
<accession>A0A8J4DPB3</accession>
<keyword evidence="2" id="KW-1185">Reference proteome</keyword>
<keyword evidence="1" id="KW-0808">Transferase</keyword>
<protein>
    <submittedName>
        <fullName evidence="1">Uridine kinase</fullName>
    </submittedName>
</protein>